<evidence type="ECO:0000256" key="10">
    <source>
        <dbReference type="ARBA" id="ARBA00049893"/>
    </source>
</evidence>
<evidence type="ECO:0000256" key="4">
    <source>
        <dbReference type="ARBA" id="ARBA00022679"/>
    </source>
</evidence>
<dbReference type="PANTHER" id="PTHR30616:SF2">
    <property type="entry name" value="PURINE NUCLEOSIDE PHOSPHORYLASE LACC1"/>
    <property type="match status" value="1"/>
</dbReference>
<evidence type="ECO:0000256" key="8">
    <source>
        <dbReference type="ARBA" id="ARBA00047989"/>
    </source>
</evidence>
<evidence type="ECO:0000256" key="11">
    <source>
        <dbReference type="RuleBase" id="RU361274"/>
    </source>
</evidence>
<comment type="catalytic activity">
    <reaction evidence="9">
        <text>adenosine + phosphate = alpha-D-ribose 1-phosphate + adenine</text>
        <dbReference type="Rhea" id="RHEA:27642"/>
        <dbReference type="ChEBI" id="CHEBI:16335"/>
        <dbReference type="ChEBI" id="CHEBI:16708"/>
        <dbReference type="ChEBI" id="CHEBI:43474"/>
        <dbReference type="ChEBI" id="CHEBI:57720"/>
        <dbReference type="EC" id="2.4.2.1"/>
    </reaction>
    <physiologicalReaction direction="left-to-right" evidence="9">
        <dbReference type="Rhea" id="RHEA:27643"/>
    </physiologicalReaction>
</comment>
<dbReference type="Gene3D" id="3.60.140.10">
    <property type="entry name" value="CNF1/YfiH-like putative cysteine hydrolases"/>
    <property type="match status" value="1"/>
</dbReference>
<keyword evidence="5" id="KW-0479">Metal-binding</keyword>
<dbReference type="RefSeq" id="WP_249318255.1">
    <property type="nucleotide sequence ID" value="NZ_JACRSN010000003.1"/>
</dbReference>
<dbReference type="GO" id="GO:0005507">
    <property type="term" value="F:copper ion binding"/>
    <property type="evidence" value="ECO:0007669"/>
    <property type="project" value="TreeGrafter"/>
</dbReference>
<name>A0A926D7X7_9FIRM</name>
<comment type="similarity">
    <text evidence="3 11">Belongs to the purine nucleoside phosphorylase YfiH/LACC1 family.</text>
</comment>
<dbReference type="AlphaFoldDB" id="A0A926D7X7"/>
<dbReference type="GO" id="GO:0016787">
    <property type="term" value="F:hydrolase activity"/>
    <property type="evidence" value="ECO:0007669"/>
    <property type="project" value="UniProtKB-KW"/>
</dbReference>
<dbReference type="CDD" id="cd16833">
    <property type="entry name" value="YfiH"/>
    <property type="match status" value="1"/>
</dbReference>
<dbReference type="InterPro" id="IPR038371">
    <property type="entry name" value="Cu_polyphenol_OxRdtase_sf"/>
</dbReference>
<dbReference type="EMBL" id="JACRSN010000003">
    <property type="protein sequence ID" value="MBC8532977.1"/>
    <property type="molecule type" value="Genomic_DNA"/>
</dbReference>
<proteinExistence type="inferred from homology"/>
<evidence type="ECO:0000256" key="9">
    <source>
        <dbReference type="ARBA" id="ARBA00048968"/>
    </source>
</evidence>
<dbReference type="PANTHER" id="PTHR30616">
    <property type="entry name" value="UNCHARACTERIZED PROTEIN YFIH"/>
    <property type="match status" value="1"/>
</dbReference>
<keyword evidence="6" id="KW-0378">Hydrolase</keyword>
<dbReference type="InterPro" id="IPR011324">
    <property type="entry name" value="Cytotoxic_necrot_fac-like_cat"/>
</dbReference>
<dbReference type="Pfam" id="PF02578">
    <property type="entry name" value="Cu-oxidase_4"/>
    <property type="match status" value="1"/>
</dbReference>
<comment type="function">
    <text evidence="2">Purine nucleoside enzyme that catalyzes the phosphorolysis of adenosine and inosine nucleosides, yielding D-ribose 1-phosphate and the respective free bases, adenine and hypoxanthine. Also catalyzes the phosphorolysis of S-methyl-5'-thioadenosine into adenine and S-methyl-5-thio-alpha-D-ribose 1-phosphate. Also has adenosine deaminase activity.</text>
</comment>
<accession>A0A926D7X7</accession>
<keyword evidence="4" id="KW-0808">Transferase</keyword>
<keyword evidence="13" id="KW-1185">Reference proteome</keyword>
<keyword evidence="7" id="KW-0862">Zinc</keyword>
<evidence type="ECO:0000256" key="7">
    <source>
        <dbReference type="ARBA" id="ARBA00022833"/>
    </source>
</evidence>
<evidence type="ECO:0000313" key="12">
    <source>
        <dbReference type="EMBL" id="MBC8532977.1"/>
    </source>
</evidence>
<evidence type="ECO:0000256" key="1">
    <source>
        <dbReference type="ARBA" id="ARBA00000553"/>
    </source>
</evidence>
<comment type="catalytic activity">
    <reaction evidence="8">
        <text>adenosine + H2O + H(+) = inosine + NH4(+)</text>
        <dbReference type="Rhea" id="RHEA:24408"/>
        <dbReference type="ChEBI" id="CHEBI:15377"/>
        <dbReference type="ChEBI" id="CHEBI:15378"/>
        <dbReference type="ChEBI" id="CHEBI:16335"/>
        <dbReference type="ChEBI" id="CHEBI:17596"/>
        <dbReference type="ChEBI" id="CHEBI:28938"/>
        <dbReference type="EC" id="3.5.4.4"/>
    </reaction>
    <physiologicalReaction direction="left-to-right" evidence="8">
        <dbReference type="Rhea" id="RHEA:24409"/>
    </physiologicalReaction>
</comment>
<dbReference type="Proteomes" id="UP000651482">
    <property type="component" value="Unassembled WGS sequence"/>
</dbReference>
<protein>
    <recommendedName>
        <fullName evidence="11">Purine nucleoside phosphorylase</fullName>
    </recommendedName>
</protein>
<dbReference type="GO" id="GO:0017061">
    <property type="term" value="F:S-methyl-5-thioadenosine phosphorylase activity"/>
    <property type="evidence" value="ECO:0007669"/>
    <property type="project" value="UniProtKB-EC"/>
</dbReference>
<evidence type="ECO:0000256" key="3">
    <source>
        <dbReference type="ARBA" id="ARBA00007353"/>
    </source>
</evidence>
<evidence type="ECO:0000313" key="13">
    <source>
        <dbReference type="Proteomes" id="UP000651482"/>
    </source>
</evidence>
<evidence type="ECO:0000256" key="2">
    <source>
        <dbReference type="ARBA" id="ARBA00003215"/>
    </source>
</evidence>
<comment type="caution">
    <text evidence="12">The sequence shown here is derived from an EMBL/GenBank/DDBJ whole genome shotgun (WGS) entry which is preliminary data.</text>
</comment>
<comment type="catalytic activity">
    <reaction evidence="1">
        <text>inosine + phosphate = alpha-D-ribose 1-phosphate + hypoxanthine</text>
        <dbReference type="Rhea" id="RHEA:27646"/>
        <dbReference type="ChEBI" id="CHEBI:17368"/>
        <dbReference type="ChEBI" id="CHEBI:17596"/>
        <dbReference type="ChEBI" id="CHEBI:43474"/>
        <dbReference type="ChEBI" id="CHEBI:57720"/>
        <dbReference type="EC" id="2.4.2.1"/>
    </reaction>
    <physiologicalReaction direction="left-to-right" evidence="1">
        <dbReference type="Rhea" id="RHEA:27647"/>
    </physiologicalReaction>
</comment>
<dbReference type="NCBIfam" id="TIGR00726">
    <property type="entry name" value="peptidoglycan editing factor PgeF"/>
    <property type="match status" value="1"/>
</dbReference>
<evidence type="ECO:0000256" key="5">
    <source>
        <dbReference type="ARBA" id="ARBA00022723"/>
    </source>
</evidence>
<evidence type="ECO:0000256" key="6">
    <source>
        <dbReference type="ARBA" id="ARBA00022801"/>
    </source>
</evidence>
<dbReference type="InterPro" id="IPR003730">
    <property type="entry name" value="Cu_polyphenol_OxRdtase"/>
</dbReference>
<sequence length="276" mass="29977">MERIGNMFYQEQNGVGMLTFADWERLSFVNAAFSTRKGGVSEREFSSMNLAFGRGDPDEHVLENYRRFCAAAGFSYEMLVSSAQVHDTVIRRVGSANAGCGVWNPQEAPGTDGLVTDEPGVVLVTHYADCVPLYFADPEHRCIGLAHAGWRGTVAEMGRKMVEKMQAEFGTRPEALYAAIGPSIGSCCYEVDTPVAEQFSALPDVPEAAILNPQGAGKYRLNLWECNRRILENAGIPANQITVGGVCTMCHSDLLFSHRATGGVRGGLSAFLSIRV</sequence>
<reference evidence="12" key="1">
    <citation type="submission" date="2020-08" db="EMBL/GenBank/DDBJ databases">
        <title>Genome public.</title>
        <authorList>
            <person name="Liu C."/>
            <person name="Sun Q."/>
        </authorList>
    </citation>
    <scope>NUCLEOTIDE SEQUENCE</scope>
    <source>
        <strain evidence="12">NSJ-40</strain>
    </source>
</reference>
<dbReference type="SUPFAM" id="SSF64438">
    <property type="entry name" value="CNF1/YfiH-like putative cysteine hydrolases"/>
    <property type="match status" value="1"/>
</dbReference>
<organism evidence="12 13">
    <name type="scientific">Yeguia hominis</name>
    <dbReference type="NCBI Taxonomy" id="2763662"/>
    <lineage>
        <taxon>Bacteria</taxon>
        <taxon>Bacillati</taxon>
        <taxon>Bacillota</taxon>
        <taxon>Clostridia</taxon>
        <taxon>Eubacteriales</taxon>
        <taxon>Yeguiaceae</taxon>
        <taxon>Yeguia</taxon>
    </lineage>
</organism>
<gene>
    <name evidence="12" type="primary">pgeF</name>
    <name evidence="12" type="ORF">IAG03_02965</name>
</gene>
<comment type="catalytic activity">
    <reaction evidence="10">
        <text>S-methyl-5'-thioadenosine + phosphate = 5-(methylsulfanyl)-alpha-D-ribose 1-phosphate + adenine</text>
        <dbReference type="Rhea" id="RHEA:11852"/>
        <dbReference type="ChEBI" id="CHEBI:16708"/>
        <dbReference type="ChEBI" id="CHEBI:17509"/>
        <dbReference type="ChEBI" id="CHEBI:43474"/>
        <dbReference type="ChEBI" id="CHEBI:58533"/>
        <dbReference type="EC" id="2.4.2.28"/>
    </reaction>
    <physiologicalReaction direction="left-to-right" evidence="10">
        <dbReference type="Rhea" id="RHEA:11853"/>
    </physiologicalReaction>
</comment>